<keyword evidence="5" id="KW-0998">Cell outer membrane</keyword>
<dbReference type="PANTHER" id="PTHR38776:SF1">
    <property type="entry name" value="MLTA-INTERACTING PROTEIN-RELATED"/>
    <property type="match status" value="1"/>
</dbReference>
<keyword evidence="4" id="KW-0472">Membrane</keyword>
<gene>
    <name evidence="7" type="ORF">SAMN05421665_1354</name>
</gene>
<feature type="signal peptide" evidence="6">
    <location>
        <begin position="1"/>
        <end position="20"/>
    </location>
</feature>
<comment type="similarity">
    <text evidence="2">Belongs to the MipA/OmpV family.</text>
</comment>
<keyword evidence="8" id="KW-1185">Reference proteome</keyword>
<feature type="chain" id="PRO_5012300388" evidence="6">
    <location>
        <begin position="21"/>
        <end position="245"/>
    </location>
</feature>
<dbReference type="Pfam" id="PF06629">
    <property type="entry name" value="MipA"/>
    <property type="match status" value="1"/>
</dbReference>
<protein>
    <submittedName>
        <fullName evidence="7">Outer membrane scaffolding protein for murein synthesis, MipA/OmpV family</fullName>
    </submittedName>
</protein>
<keyword evidence="3 6" id="KW-0732">Signal</keyword>
<dbReference type="EMBL" id="FTPR01000001">
    <property type="protein sequence ID" value="SIT81915.1"/>
    <property type="molecule type" value="Genomic_DNA"/>
</dbReference>
<dbReference type="Proteomes" id="UP000186997">
    <property type="component" value="Unassembled WGS sequence"/>
</dbReference>
<evidence type="ECO:0000256" key="3">
    <source>
        <dbReference type="ARBA" id="ARBA00022729"/>
    </source>
</evidence>
<evidence type="ECO:0000256" key="4">
    <source>
        <dbReference type="ARBA" id="ARBA00023136"/>
    </source>
</evidence>
<comment type="subcellular location">
    <subcellularLocation>
        <location evidence="1">Cell outer membrane</location>
    </subcellularLocation>
</comment>
<reference evidence="8" key="1">
    <citation type="submission" date="2017-01" db="EMBL/GenBank/DDBJ databases">
        <authorList>
            <person name="Varghese N."/>
            <person name="Submissions S."/>
        </authorList>
    </citation>
    <scope>NUCLEOTIDE SEQUENCE [LARGE SCALE GENOMIC DNA]</scope>
    <source>
        <strain evidence="8">DSM 29591</strain>
    </source>
</reference>
<dbReference type="InterPro" id="IPR010583">
    <property type="entry name" value="MipA"/>
</dbReference>
<proteinExistence type="inferred from homology"/>
<organism evidence="7 8">
    <name type="scientific">Yoonia rosea</name>
    <dbReference type="NCBI Taxonomy" id="287098"/>
    <lineage>
        <taxon>Bacteria</taxon>
        <taxon>Pseudomonadati</taxon>
        <taxon>Pseudomonadota</taxon>
        <taxon>Alphaproteobacteria</taxon>
        <taxon>Rhodobacterales</taxon>
        <taxon>Paracoccaceae</taxon>
        <taxon>Yoonia</taxon>
    </lineage>
</organism>
<evidence type="ECO:0000256" key="6">
    <source>
        <dbReference type="SAM" id="SignalP"/>
    </source>
</evidence>
<name>A0A1R3WV77_9RHOB</name>
<sequence length="245" mass="25892">MLKRLTLAVFAITAPQVAMAQDATDGVTFRFGLGPSFAPEYFGSDETAPGVGAKFRLESLQLGGMSLGGAENYGLGVTGSFRFIGERSADDFGELAGLEDIDASLELGGGLEFTTPYYDVFAVLRYGIVGHESFVAEFGSDVYYRPTDQLTLKAGPRFLVGDDDFAQTYFGVSGADSLADFSAGGGLVSAGAVAEATYAINDDWEVIGTVTYDQFQSDAADSPITQSQDQISGSIVLTRKITFGF</sequence>
<evidence type="ECO:0000256" key="2">
    <source>
        <dbReference type="ARBA" id="ARBA00005722"/>
    </source>
</evidence>
<dbReference type="STRING" id="287098.SAMN05421665_1354"/>
<evidence type="ECO:0000313" key="7">
    <source>
        <dbReference type="EMBL" id="SIT81915.1"/>
    </source>
</evidence>
<dbReference type="AlphaFoldDB" id="A0A1R3WV77"/>
<accession>A0A1R3WV77</accession>
<evidence type="ECO:0000256" key="1">
    <source>
        <dbReference type="ARBA" id="ARBA00004442"/>
    </source>
</evidence>
<dbReference type="PANTHER" id="PTHR38776">
    <property type="entry name" value="MLTA-INTERACTING PROTEIN-RELATED"/>
    <property type="match status" value="1"/>
</dbReference>
<dbReference type="GO" id="GO:0009279">
    <property type="term" value="C:cell outer membrane"/>
    <property type="evidence" value="ECO:0007669"/>
    <property type="project" value="UniProtKB-SubCell"/>
</dbReference>
<dbReference type="RefSeq" id="WP_076658922.1">
    <property type="nucleotide sequence ID" value="NZ_FTPR01000001.1"/>
</dbReference>
<evidence type="ECO:0000256" key="5">
    <source>
        <dbReference type="ARBA" id="ARBA00023237"/>
    </source>
</evidence>
<evidence type="ECO:0000313" key="8">
    <source>
        <dbReference type="Proteomes" id="UP000186997"/>
    </source>
</evidence>